<evidence type="ECO:0000313" key="1">
    <source>
        <dbReference type="EMBL" id="CQR72669.1"/>
    </source>
</evidence>
<dbReference type="PANTHER" id="PTHR12277">
    <property type="entry name" value="ALPHA/BETA HYDROLASE DOMAIN-CONTAINING PROTEIN"/>
    <property type="match status" value="1"/>
</dbReference>
<dbReference type="AlphaFoldDB" id="A0A0U1L007"/>
<name>A0A0U1L007_9FIRM</name>
<gene>
    <name evidence="1" type="ORF">SpAn4DRAFT_3129</name>
</gene>
<dbReference type="SUPFAM" id="SSF53474">
    <property type="entry name" value="alpha/beta-Hydrolases"/>
    <property type="match status" value="1"/>
</dbReference>
<proteinExistence type="predicted"/>
<evidence type="ECO:0000313" key="2">
    <source>
        <dbReference type="Proteomes" id="UP000049855"/>
    </source>
</evidence>
<dbReference type="PANTHER" id="PTHR12277:SF81">
    <property type="entry name" value="PROTEIN ABHD13"/>
    <property type="match status" value="1"/>
</dbReference>
<keyword evidence="2" id="KW-1185">Reference proteome</keyword>
<dbReference type="Proteomes" id="UP000049855">
    <property type="component" value="Unassembled WGS sequence"/>
</dbReference>
<accession>A0A0U1L007</accession>
<dbReference type="Gene3D" id="3.40.50.1820">
    <property type="entry name" value="alpha/beta hydrolase"/>
    <property type="match status" value="1"/>
</dbReference>
<evidence type="ECO:0008006" key="3">
    <source>
        <dbReference type="Google" id="ProtNLM"/>
    </source>
</evidence>
<dbReference type="RefSeq" id="WP_021168363.1">
    <property type="nucleotide sequence ID" value="NZ_CTRP01000011.1"/>
</dbReference>
<dbReference type="EMBL" id="CTRP01000011">
    <property type="protein sequence ID" value="CQR72669.1"/>
    <property type="molecule type" value="Genomic_DNA"/>
</dbReference>
<sequence length="239" mass="25956">MNNILLPAGNTQLPGVFHPARHTSDKTLIISHGFRGSKDGGGRAIRLAETIAATNVNVLRYDFTPLQNLSCQIAELTAVVAYSRHTIGGQLFLLGRSLGGTTSLAVAAIDPMIRGLILWATPWNLPATFRLALGAHYEQLAAGTPLQLTDEYGDLLLTPEFIQDFAHHNILAYIQQVKQRPLLILQGTADTIVPVSQAQTIYELAAEPKKLILYPDGDHHLAAQSSQVSEDIASWLSSF</sequence>
<reference evidence="2" key="1">
    <citation type="submission" date="2015-03" db="EMBL/GenBank/DDBJ databases">
        <authorList>
            <person name="Nijsse Bart"/>
        </authorList>
    </citation>
    <scope>NUCLEOTIDE SEQUENCE [LARGE SCALE GENOMIC DNA]</scope>
</reference>
<organism evidence="1 2">
    <name type="scientific">Sporomusa ovata</name>
    <dbReference type="NCBI Taxonomy" id="2378"/>
    <lineage>
        <taxon>Bacteria</taxon>
        <taxon>Bacillati</taxon>
        <taxon>Bacillota</taxon>
        <taxon>Negativicutes</taxon>
        <taxon>Selenomonadales</taxon>
        <taxon>Sporomusaceae</taxon>
        <taxon>Sporomusa</taxon>
    </lineage>
</organism>
<dbReference type="InterPro" id="IPR029058">
    <property type="entry name" value="AB_hydrolase_fold"/>
</dbReference>
<protein>
    <recommendedName>
        <fullName evidence="3">Serine aminopeptidase S33 domain-containing protein</fullName>
    </recommendedName>
</protein>